<dbReference type="SUPFAM" id="SSF56219">
    <property type="entry name" value="DNase I-like"/>
    <property type="match status" value="1"/>
</dbReference>
<feature type="domain" description="LTD" evidence="3">
    <location>
        <begin position="372"/>
        <end position="480"/>
    </location>
</feature>
<dbReference type="RefSeq" id="WP_229959639.1">
    <property type="nucleotide sequence ID" value="NZ_JAJJWI010000005.1"/>
</dbReference>
<evidence type="ECO:0000256" key="1">
    <source>
        <dbReference type="SAM" id="MobiDB-lite"/>
    </source>
</evidence>
<dbReference type="InterPro" id="IPR026444">
    <property type="entry name" value="Secre_tail"/>
</dbReference>
<protein>
    <submittedName>
        <fullName evidence="4">DUF5689 domain-containing protein</fullName>
    </submittedName>
</protein>
<feature type="compositionally biased region" description="Acidic residues" evidence="1">
    <location>
        <begin position="194"/>
        <end position="204"/>
    </location>
</feature>
<evidence type="ECO:0000256" key="2">
    <source>
        <dbReference type="SAM" id="SignalP"/>
    </source>
</evidence>
<dbReference type="InterPro" id="IPR005135">
    <property type="entry name" value="Endo/exonuclease/phosphatase"/>
</dbReference>
<dbReference type="Pfam" id="PF03372">
    <property type="entry name" value="Exo_endo_phos"/>
    <property type="match status" value="1"/>
</dbReference>
<dbReference type="PANTHER" id="PTHR42834:SF1">
    <property type="entry name" value="ENDONUCLEASE_EXONUCLEASE_PHOSPHATASE FAMILY PROTEIN (AFU_ORTHOLOGUE AFUA_3G09210)"/>
    <property type="match status" value="1"/>
</dbReference>
<dbReference type="Gene3D" id="3.60.10.10">
    <property type="entry name" value="Endonuclease/exonuclease/phosphatase"/>
    <property type="match status" value="1"/>
</dbReference>
<sequence>MKHLLHSLFVCCLMLCLGMAGPAVGQSIFINEIHYDNESTDANEAVEVAAPAGTDLSGWSLVLYNGNNGGVYNTTPLQGVIADQSGGYGFLQVSISGIQNGAPDGVALVNADGAVIQFLSYEGVFTAVGGPADGLTSTDIGVSEGGTTPAGFSLQLTGAGSVYADFTWASEAESTFGAVNTGQVTGTGGGGTDPDPEPEPEPEPNPEPATMIVFINEIHYDNTGTDEGEGVEVAGLAGTDLTGWQLVPYNGNNGAAYSALTLSGTIPDQQSGFGTVFFSISGLQNGAPDGVALVDAEGNVLQFISYEGSFAATNGPAAGLTSTDIGIEEGASSPVGFSLQLTGTGSAYEDFTWVADVAATYNTLNNSQVFLPLQDIVFINEIHYDNEGTDTGEAVELAGRAGTDLSGWSLVLYNGGNGTAYNTQTLTGTIPDQTNGFGFIAVTYPANGLQNGAPDGVALVNADGEVVQFLSYEGSFTAVDGPADGLASTDIGVQEASSSPVGYSLQLTGAGFTYENFTWTGPTTSTFGTLNVGQDFGGGTTEPEPSPEPQEVTIAEARALPLNSQVIVSGTLTAANELGGPAYLQDSTGGIPVFDYQLHGPGAFSIGDSIQVTASVGVYNQMVQLVDVTNVESFGVATNPVAPLEVSISEITPALEGQLITVPNVSFTDTRGLLFPESNYGITDGTGTLEFRIDGDVESLVGHEVPDSAVTVTGVLGSFRGTLQILPRFIEDLPGAPEYTPEGTDIPINTTLDVMTWNMEFFGSTIATFGPDDVQQQLQNATRLIDSVNADIIAVQEISDENLLQQLADSLGYERVCSDRFSYSFNGPDPTFPEQKVCFLYNPEVVTFVDARVLFEAMYDSARTGYSTALNNYPTGDPSSFWSSGRLPFMITVDAMVEGVTERFQLVNIHAKSGSGSSDLLRRRFDVQALRDTLDQYYPNANIIILGDYNDDVDESIGGGASTYSAFVEAEDFRVVTAALSEAGLRSFITQDNVIDHQTVSDELYDNYLEGSATLVVPFSYISNYANTTSDHLPVVTRYELTAPLVVDAGPNQVVYRGYSPAACATLTATAATGGAPGYTYTWSTGEIGESVQVCPDETTVYTLTVTDARGVSFTDSVQVCVVDVSCGSAKNPKVQVYYNPSGKSGKGKTLCISEYAVPALLRLGATLGNGDVTTCEGNPVPVEKVDLKELVLSIIAYPNPATDYLNIIFDKLEDCDVEVAFYNMLGKEVYRKSHFIKNGNLDLDIRQIKLNKGVNYLKVSSKYGSKTIRVLKQ</sequence>
<keyword evidence="5" id="KW-1185">Reference proteome</keyword>
<evidence type="ECO:0000313" key="4">
    <source>
        <dbReference type="EMBL" id="MFD2068523.1"/>
    </source>
</evidence>
<dbReference type="Pfam" id="PF18942">
    <property type="entry name" value="DUF5689"/>
    <property type="match status" value="1"/>
</dbReference>
<evidence type="ECO:0000259" key="3">
    <source>
        <dbReference type="PROSITE" id="PS51841"/>
    </source>
</evidence>
<gene>
    <name evidence="4" type="ORF">ACFSKU_16655</name>
</gene>
<proteinExistence type="predicted"/>
<reference evidence="5" key="1">
    <citation type="journal article" date="2019" name="Int. J. Syst. Evol. Microbiol.">
        <title>The Global Catalogue of Microorganisms (GCM) 10K type strain sequencing project: providing services to taxonomists for standard genome sequencing and annotation.</title>
        <authorList>
            <consortium name="The Broad Institute Genomics Platform"/>
            <consortium name="The Broad Institute Genome Sequencing Center for Infectious Disease"/>
            <person name="Wu L."/>
            <person name="Ma J."/>
        </authorList>
    </citation>
    <scope>NUCLEOTIDE SEQUENCE [LARGE SCALE GENOMIC DNA]</scope>
    <source>
        <strain evidence="5">JCM 16545</strain>
    </source>
</reference>
<feature type="chain" id="PRO_5045969071" evidence="2">
    <location>
        <begin position="26"/>
        <end position="1274"/>
    </location>
</feature>
<accession>A0ABW4X0J3</accession>
<dbReference type="Pfam" id="PF18962">
    <property type="entry name" value="Por_Secre_tail"/>
    <property type="match status" value="1"/>
</dbReference>
<dbReference type="InterPro" id="IPR001322">
    <property type="entry name" value="Lamin_tail_dom"/>
</dbReference>
<dbReference type="PROSITE" id="PS51841">
    <property type="entry name" value="LTD"/>
    <property type="match status" value="1"/>
</dbReference>
<keyword evidence="2" id="KW-0732">Signal</keyword>
<dbReference type="EMBL" id="JBHUHV010000053">
    <property type="protein sequence ID" value="MFD2068523.1"/>
    <property type="molecule type" value="Genomic_DNA"/>
</dbReference>
<organism evidence="4 5">
    <name type="scientific">Pontibacter silvestris</name>
    <dbReference type="NCBI Taxonomy" id="2305183"/>
    <lineage>
        <taxon>Bacteria</taxon>
        <taxon>Pseudomonadati</taxon>
        <taxon>Bacteroidota</taxon>
        <taxon>Cytophagia</taxon>
        <taxon>Cytophagales</taxon>
        <taxon>Hymenobacteraceae</taxon>
        <taxon>Pontibacter</taxon>
    </lineage>
</organism>
<evidence type="ECO:0000313" key="5">
    <source>
        <dbReference type="Proteomes" id="UP001597369"/>
    </source>
</evidence>
<dbReference type="InterPro" id="IPR036691">
    <property type="entry name" value="Endo/exonu/phosph_ase_sf"/>
</dbReference>
<name>A0ABW4X0J3_9BACT</name>
<dbReference type="InterPro" id="IPR043744">
    <property type="entry name" value="DUF5689"/>
</dbReference>
<comment type="caution">
    <text evidence="4">The sequence shown here is derived from an EMBL/GenBank/DDBJ whole genome shotgun (WGS) entry which is preliminary data.</text>
</comment>
<dbReference type="Proteomes" id="UP001597369">
    <property type="component" value="Unassembled WGS sequence"/>
</dbReference>
<feature type="region of interest" description="Disordered" evidence="1">
    <location>
        <begin position="178"/>
        <end position="208"/>
    </location>
</feature>
<dbReference type="NCBIfam" id="TIGR04183">
    <property type="entry name" value="Por_Secre_tail"/>
    <property type="match status" value="1"/>
</dbReference>
<feature type="signal peptide" evidence="2">
    <location>
        <begin position="1"/>
        <end position="25"/>
    </location>
</feature>
<dbReference type="PANTHER" id="PTHR42834">
    <property type="entry name" value="ENDONUCLEASE/EXONUCLEASE/PHOSPHATASE FAMILY PROTEIN (AFU_ORTHOLOGUE AFUA_3G09210)"/>
    <property type="match status" value="1"/>
</dbReference>